<protein>
    <submittedName>
        <fullName evidence="1">Uncharacterized protein</fullName>
    </submittedName>
</protein>
<organism evidence="1 2">
    <name type="scientific">Lactobacillus amylovorus</name>
    <dbReference type="NCBI Taxonomy" id="1604"/>
    <lineage>
        <taxon>Bacteria</taxon>
        <taxon>Bacillati</taxon>
        <taxon>Bacillota</taxon>
        <taxon>Bacilli</taxon>
        <taxon>Lactobacillales</taxon>
        <taxon>Lactobacillaceae</taxon>
        <taxon>Lactobacillus</taxon>
    </lineage>
</organism>
<dbReference type="AlphaFoldDB" id="A0A413DH20"/>
<dbReference type="EMBL" id="CP029754">
    <property type="protein sequence ID" value="QDD70243.1"/>
    <property type="molecule type" value="Genomic_DNA"/>
</dbReference>
<evidence type="ECO:0000313" key="1">
    <source>
        <dbReference type="EMBL" id="QDD70243.1"/>
    </source>
</evidence>
<dbReference type="Proteomes" id="UP000312326">
    <property type="component" value="Chromosome"/>
</dbReference>
<evidence type="ECO:0000313" key="2">
    <source>
        <dbReference type="Proteomes" id="UP000312326"/>
    </source>
</evidence>
<gene>
    <name evidence="1" type="ORF">DM298_04625</name>
</gene>
<sequence>MRVTTFVYIVIANNALRVHEKIRYVGAVTGTPG</sequence>
<proteinExistence type="predicted"/>
<name>A0A413DH20_LACAM</name>
<accession>A0A413DH20</accession>
<reference evidence="1 2" key="1">
    <citation type="submission" date="2018-06" db="EMBL/GenBank/DDBJ databases">
        <title>Complete genome sequnece of Lactobacillus amylovorus PMRA3.</title>
        <authorList>
            <person name="Nam Y.-D."/>
            <person name="Chung W.-H."/>
            <person name="Park Y.S."/>
            <person name="Kang J."/>
        </authorList>
    </citation>
    <scope>NUCLEOTIDE SEQUENCE [LARGE SCALE GENOMIC DNA]</scope>
    <source>
        <strain evidence="1 2">PMRA3</strain>
    </source>
</reference>